<dbReference type="PANTHER" id="PTHR43428">
    <property type="entry name" value="ARSENATE REDUCTASE"/>
    <property type="match status" value="1"/>
</dbReference>
<dbReference type="InterPro" id="IPR036196">
    <property type="entry name" value="Ptyr_pPase_sf"/>
</dbReference>
<dbReference type="EMBL" id="JABMCB010000169">
    <property type="protein sequence ID" value="NUU75265.1"/>
    <property type="molecule type" value="Genomic_DNA"/>
</dbReference>
<dbReference type="InterPro" id="IPR023485">
    <property type="entry name" value="Ptyr_pPase"/>
</dbReference>
<organism evidence="3 4">
    <name type="scientific">Paenibacillus xylanilyticus</name>
    <dbReference type="NCBI Taxonomy" id="248903"/>
    <lineage>
        <taxon>Bacteria</taxon>
        <taxon>Bacillati</taxon>
        <taxon>Bacillota</taxon>
        <taxon>Bacilli</taxon>
        <taxon>Bacillales</taxon>
        <taxon>Paenibacillaceae</taxon>
        <taxon>Paenibacillus</taxon>
    </lineage>
</organism>
<accession>A0A7Y6EVC4</accession>
<evidence type="ECO:0000313" key="3">
    <source>
        <dbReference type="EMBL" id="NUU75265.1"/>
    </source>
</evidence>
<dbReference type="Gene3D" id="3.40.50.2300">
    <property type="match status" value="1"/>
</dbReference>
<dbReference type="AlphaFoldDB" id="A0A7Y6EVC4"/>
<reference evidence="3 4" key="1">
    <citation type="submission" date="2020-05" db="EMBL/GenBank/DDBJ databases">
        <title>Genome Sequencing of Type Strains.</title>
        <authorList>
            <person name="Lemaire J.F."/>
            <person name="Inderbitzin P."/>
            <person name="Gregorio O.A."/>
            <person name="Collins S.B."/>
            <person name="Wespe N."/>
            <person name="Knight-Connoni V."/>
        </authorList>
    </citation>
    <scope>NUCLEOTIDE SEQUENCE [LARGE SCALE GENOMIC DNA]</scope>
    <source>
        <strain evidence="3 4">LMG 21957</strain>
    </source>
</reference>
<dbReference type="Proteomes" id="UP000526125">
    <property type="component" value="Unassembled WGS sequence"/>
</dbReference>
<keyword evidence="4" id="KW-1185">Reference proteome</keyword>
<comment type="caution">
    <text evidence="3">The sequence shown here is derived from an EMBL/GenBank/DDBJ whole genome shotgun (WGS) entry which is preliminary data.</text>
</comment>
<proteinExistence type="predicted"/>
<protein>
    <recommendedName>
        <fullName evidence="2">Phosphotyrosine protein phosphatase I domain-containing protein</fullName>
    </recommendedName>
</protein>
<dbReference type="GO" id="GO:0046685">
    <property type="term" value="P:response to arsenic-containing substance"/>
    <property type="evidence" value="ECO:0007669"/>
    <property type="project" value="UniProtKB-KW"/>
</dbReference>
<dbReference type="SUPFAM" id="SSF52788">
    <property type="entry name" value="Phosphotyrosine protein phosphatases I"/>
    <property type="match status" value="1"/>
</dbReference>
<sequence length="142" mass="16440">MKQPKRIFFWCTHNRCRSQLAASYTSFYADRRVQVDSGGIDPRPVHTLTVQVLQEEHVPCHEESGKLLNMISFVDSDVIIILCDETREACPVIPFGLDYRVWPITDPLAANNPTILAVRQTRDEIKMYVRELLNEYGLLRTF</sequence>
<feature type="domain" description="Phosphotyrosine protein phosphatase I" evidence="2">
    <location>
        <begin position="5"/>
        <end position="135"/>
    </location>
</feature>
<keyword evidence="1" id="KW-0059">Arsenical resistance</keyword>
<evidence type="ECO:0000256" key="1">
    <source>
        <dbReference type="ARBA" id="ARBA00022849"/>
    </source>
</evidence>
<dbReference type="Pfam" id="PF01451">
    <property type="entry name" value="LMWPc"/>
    <property type="match status" value="1"/>
</dbReference>
<name>A0A7Y6EVC4_9BACL</name>
<evidence type="ECO:0000259" key="2">
    <source>
        <dbReference type="SMART" id="SM00226"/>
    </source>
</evidence>
<evidence type="ECO:0000313" key="4">
    <source>
        <dbReference type="Proteomes" id="UP000526125"/>
    </source>
</evidence>
<dbReference type="RefSeq" id="WP_175395099.1">
    <property type="nucleotide sequence ID" value="NZ_JABMCB010000169.1"/>
</dbReference>
<dbReference type="SMART" id="SM00226">
    <property type="entry name" value="LMWPc"/>
    <property type="match status" value="1"/>
</dbReference>
<dbReference type="PANTHER" id="PTHR43428:SF1">
    <property type="entry name" value="ARSENATE REDUCTASE"/>
    <property type="match status" value="1"/>
</dbReference>
<gene>
    <name evidence="3" type="ORF">HP552_08470</name>
</gene>